<evidence type="ECO:0000313" key="8">
    <source>
        <dbReference type="RefSeq" id="XP_012937203.1"/>
    </source>
</evidence>
<gene>
    <name evidence="8" type="primary">LOC101850474</name>
</gene>
<evidence type="ECO:0000256" key="2">
    <source>
        <dbReference type="ARBA" id="ARBA00022679"/>
    </source>
</evidence>
<dbReference type="InterPro" id="IPR020617">
    <property type="entry name" value="Thiolase_C"/>
</dbReference>
<dbReference type="Proteomes" id="UP000694888">
    <property type="component" value="Unplaced"/>
</dbReference>
<sequence length="398" mass="41547">MALSKAVNGVFIVAAKRTAFGTYGGKLKNISATDLGVLSSQAALQAGNVKPEDVNSVIIGNVITSSVDGIYAPRHISLRVGIPEGVPCLGVNRLCGTGFQAVVNAAQEIELGLSDIVLAGGIENMTQVPYAVRNIRFGTKFGDDLRLQDMLWEGLTDTYVGLPMGVTAENLAAKYDISREDCDRYAAQTQERWAKANANGVFKDEITPITIKGRKGPEEFAVDEHPRAATAEAMAKLPPVFKKNGTVTAANASGIVDGACSLIVASEAAVKRLNLEPLARLAAYGISGCDPKIMGIGPVPASRAALAAVGKEVKDIDVVEVNEAFAPQFLAVSKELGLDNDKTNVNGGAIALGHPLAASGARITTNLVHEIRRNKLKTAMGSACIGGGQGITVILESV</sequence>
<name>A0ABM0ZYK5_APLCA</name>
<dbReference type="Pfam" id="PF00108">
    <property type="entry name" value="Thiolase_N"/>
    <property type="match status" value="1"/>
</dbReference>
<organism evidence="7 8">
    <name type="scientific">Aplysia californica</name>
    <name type="common">California sea hare</name>
    <dbReference type="NCBI Taxonomy" id="6500"/>
    <lineage>
        <taxon>Eukaryota</taxon>
        <taxon>Metazoa</taxon>
        <taxon>Spiralia</taxon>
        <taxon>Lophotrochozoa</taxon>
        <taxon>Mollusca</taxon>
        <taxon>Gastropoda</taxon>
        <taxon>Heterobranchia</taxon>
        <taxon>Euthyneura</taxon>
        <taxon>Tectipleura</taxon>
        <taxon>Aplysiida</taxon>
        <taxon>Aplysioidea</taxon>
        <taxon>Aplysiidae</taxon>
        <taxon>Aplysia</taxon>
    </lineage>
</organism>
<dbReference type="InterPro" id="IPR016039">
    <property type="entry name" value="Thiolase-like"/>
</dbReference>
<dbReference type="CDD" id="cd00751">
    <property type="entry name" value="thiolase"/>
    <property type="match status" value="1"/>
</dbReference>
<dbReference type="PROSITE" id="PS00098">
    <property type="entry name" value="THIOLASE_1"/>
    <property type="match status" value="1"/>
</dbReference>
<dbReference type="InterPro" id="IPR020613">
    <property type="entry name" value="Thiolase_CS"/>
</dbReference>
<keyword evidence="2 4" id="KW-0808">Transferase</keyword>
<dbReference type="GeneID" id="101850474"/>
<dbReference type="PANTHER" id="PTHR18919">
    <property type="entry name" value="ACETYL-COA C-ACYLTRANSFERASE"/>
    <property type="match status" value="1"/>
</dbReference>
<evidence type="ECO:0000313" key="7">
    <source>
        <dbReference type="Proteomes" id="UP000694888"/>
    </source>
</evidence>
<feature type="domain" description="Thiolase N-terminal" evidence="5">
    <location>
        <begin position="10"/>
        <end position="267"/>
    </location>
</feature>
<dbReference type="InterPro" id="IPR020615">
    <property type="entry name" value="Thiolase_acyl_enz_int_AS"/>
</dbReference>
<dbReference type="Gene3D" id="3.40.47.10">
    <property type="match status" value="2"/>
</dbReference>
<protein>
    <submittedName>
        <fullName evidence="8">3-ketoacyl-CoA thiolase, mitochondrial</fullName>
    </submittedName>
</protein>
<dbReference type="InterPro" id="IPR002155">
    <property type="entry name" value="Thiolase"/>
</dbReference>
<dbReference type="PIRSF" id="PIRSF000429">
    <property type="entry name" value="Ac-CoA_Ac_transf"/>
    <property type="match status" value="1"/>
</dbReference>
<dbReference type="SUPFAM" id="SSF53901">
    <property type="entry name" value="Thiolase-like"/>
    <property type="match status" value="2"/>
</dbReference>
<evidence type="ECO:0000259" key="6">
    <source>
        <dbReference type="Pfam" id="PF02803"/>
    </source>
</evidence>
<feature type="domain" description="Thiolase C-terminal" evidence="6">
    <location>
        <begin position="276"/>
        <end position="396"/>
    </location>
</feature>
<evidence type="ECO:0000256" key="3">
    <source>
        <dbReference type="ARBA" id="ARBA00023315"/>
    </source>
</evidence>
<keyword evidence="3 4" id="KW-0012">Acyltransferase</keyword>
<dbReference type="Pfam" id="PF02803">
    <property type="entry name" value="Thiolase_C"/>
    <property type="match status" value="1"/>
</dbReference>
<reference evidence="8" key="1">
    <citation type="submission" date="2025-08" db="UniProtKB">
        <authorList>
            <consortium name="RefSeq"/>
        </authorList>
    </citation>
    <scope>IDENTIFICATION</scope>
</reference>
<dbReference type="NCBIfam" id="TIGR01930">
    <property type="entry name" value="AcCoA-C-Actrans"/>
    <property type="match status" value="1"/>
</dbReference>
<dbReference type="PROSITE" id="PS00737">
    <property type="entry name" value="THIOLASE_2"/>
    <property type="match status" value="1"/>
</dbReference>
<evidence type="ECO:0000256" key="1">
    <source>
        <dbReference type="ARBA" id="ARBA00010982"/>
    </source>
</evidence>
<keyword evidence="7" id="KW-1185">Reference proteome</keyword>
<comment type="similarity">
    <text evidence="1 4">Belongs to the thiolase-like superfamily. Thiolase family.</text>
</comment>
<accession>A0ABM0ZYK5</accession>
<dbReference type="PANTHER" id="PTHR18919:SF107">
    <property type="entry name" value="ACETYL-COA ACETYLTRANSFERASE, CYTOSOLIC"/>
    <property type="match status" value="1"/>
</dbReference>
<proteinExistence type="inferred from homology"/>
<evidence type="ECO:0000256" key="4">
    <source>
        <dbReference type="RuleBase" id="RU003557"/>
    </source>
</evidence>
<dbReference type="RefSeq" id="XP_012937203.1">
    <property type="nucleotide sequence ID" value="XM_013081749.2"/>
</dbReference>
<evidence type="ECO:0000259" key="5">
    <source>
        <dbReference type="Pfam" id="PF00108"/>
    </source>
</evidence>
<dbReference type="InterPro" id="IPR020616">
    <property type="entry name" value="Thiolase_N"/>
</dbReference>